<keyword evidence="3" id="KW-1185">Reference proteome</keyword>
<gene>
    <name evidence="2" type="ORF">BKA55DRAFT_557064</name>
</gene>
<dbReference type="GeneID" id="70221714"/>
<accession>A0A9P9KPP7</accession>
<evidence type="ECO:0000256" key="1">
    <source>
        <dbReference type="SAM" id="MobiDB-lite"/>
    </source>
</evidence>
<proteinExistence type="predicted"/>
<dbReference type="EMBL" id="JAGMUX010000003">
    <property type="protein sequence ID" value="KAH7264809.1"/>
    <property type="molecule type" value="Genomic_DNA"/>
</dbReference>
<name>A0A9P9KPP7_FUSRE</name>
<evidence type="ECO:0000313" key="3">
    <source>
        <dbReference type="Proteomes" id="UP000720189"/>
    </source>
</evidence>
<evidence type="ECO:0000313" key="2">
    <source>
        <dbReference type="EMBL" id="KAH7264809.1"/>
    </source>
</evidence>
<dbReference type="OrthoDB" id="3547571at2759"/>
<reference evidence="2" key="1">
    <citation type="journal article" date="2021" name="Nat. Commun.">
        <title>Genetic determinants of endophytism in the Arabidopsis root mycobiome.</title>
        <authorList>
            <person name="Mesny F."/>
            <person name="Miyauchi S."/>
            <person name="Thiergart T."/>
            <person name="Pickel B."/>
            <person name="Atanasova L."/>
            <person name="Karlsson M."/>
            <person name="Huettel B."/>
            <person name="Barry K.W."/>
            <person name="Haridas S."/>
            <person name="Chen C."/>
            <person name="Bauer D."/>
            <person name="Andreopoulos W."/>
            <person name="Pangilinan J."/>
            <person name="LaButti K."/>
            <person name="Riley R."/>
            <person name="Lipzen A."/>
            <person name="Clum A."/>
            <person name="Drula E."/>
            <person name="Henrissat B."/>
            <person name="Kohler A."/>
            <person name="Grigoriev I.V."/>
            <person name="Martin F.M."/>
            <person name="Hacquard S."/>
        </authorList>
    </citation>
    <scope>NUCLEOTIDE SEQUENCE</scope>
    <source>
        <strain evidence="2">MPI-CAGE-AT-0023</strain>
    </source>
</reference>
<organism evidence="2 3">
    <name type="scientific">Fusarium redolens</name>
    <dbReference type="NCBI Taxonomy" id="48865"/>
    <lineage>
        <taxon>Eukaryota</taxon>
        <taxon>Fungi</taxon>
        <taxon>Dikarya</taxon>
        <taxon>Ascomycota</taxon>
        <taxon>Pezizomycotina</taxon>
        <taxon>Sordariomycetes</taxon>
        <taxon>Hypocreomycetidae</taxon>
        <taxon>Hypocreales</taxon>
        <taxon>Nectriaceae</taxon>
        <taxon>Fusarium</taxon>
        <taxon>Fusarium redolens species complex</taxon>
    </lineage>
</organism>
<dbReference type="RefSeq" id="XP_046053544.1">
    <property type="nucleotide sequence ID" value="XM_046191760.1"/>
</dbReference>
<feature type="region of interest" description="Disordered" evidence="1">
    <location>
        <begin position="1"/>
        <end position="20"/>
    </location>
</feature>
<sequence>MAIFLLRRNRGKDTQTGTIEQSTANISMRYWRRSKTKGPQELGGWNIHEMPTEEQNERQNPVELAA</sequence>
<dbReference type="Proteomes" id="UP000720189">
    <property type="component" value="Unassembled WGS sequence"/>
</dbReference>
<comment type="caution">
    <text evidence="2">The sequence shown here is derived from an EMBL/GenBank/DDBJ whole genome shotgun (WGS) entry which is preliminary data.</text>
</comment>
<feature type="region of interest" description="Disordered" evidence="1">
    <location>
        <begin position="31"/>
        <end position="66"/>
    </location>
</feature>
<dbReference type="AlphaFoldDB" id="A0A9P9KPP7"/>
<protein>
    <submittedName>
        <fullName evidence="2">Uncharacterized protein</fullName>
    </submittedName>
</protein>